<dbReference type="RefSeq" id="XP_002507762.1">
    <property type="nucleotide sequence ID" value="XM_002507716.1"/>
</dbReference>
<gene>
    <name evidence="10" type="ORF">MICPUN_55586</name>
</gene>
<dbReference type="InParanoid" id="C1FEV9"/>
<dbReference type="Proteomes" id="UP000002009">
    <property type="component" value="Chromosome 1"/>
</dbReference>
<evidence type="ECO:0000256" key="3">
    <source>
        <dbReference type="ARBA" id="ARBA00022475"/>
    </source>
</evidence>
<evidence type="ECO:0000256" key="8">
    <source>
        <dbReference type="SAM" id="MobiDB-lite"/>
    </source>
</evidence>
<evidence type="ECO:0000256" key="1">
    <source>
        <dbReference type="ARBA" id="ARBA00004651"/>
    </source>
</evidence>
<evidence type="ECO:0000256" key="7">
    <source>
        <dbReference type="ARBA" id="ARBA00023136"/>
    </source>
</evidence>
<dbReference type="STRING" id="296587.C1FEV9"/>
<dbReference type="GeneID" id="8250311"/>
<evidence type="ECO:0000256" key="2">
    <source>
        <dbReference type="ARBA" id="ARBA00022448"/>
    </source>
</evidence>
<proteinExistence type="predicted"/>
<protein>
    <submittedName>
        <fullName evidence="10">Uncharacterized protein</fullName>
    </submittedName>
</protein>
<keyword evidence="11" id="KW-1185">Reference proteome</keyword>
<keyword evidence="3" id="KW-1003">Cell membrane</keyword>
<evidence type="ECO:0000313" key="10">
    <source>
        <dbReference type="EMBL" id="ACO69020.1"/>
    </source>
</evidence>
<dbReference type="EMBL" id="CP001574">
    <property type="protein sequence ID" value="ACO69020.1"/>
    <property type="molecule type" value="Genomic_DNA"/>
</dbReference>
<dbReference type="PANTHER" id="PTHR33281">
    <property type="entry name" value="UPF0187 PROTEIN YNEE"/>
    <property type="match status" value="1"/>
</dbReference>
<keyword evidence="7 9" id="KW-0472">Membrane</keyword>
<feature type="compositionally biased region" description="Low complexity" evidence="8">
    <location>
        <begin position="53"/>
        <end position="64"/>
    </location>
</feature>
<dbReference type="OMA" id="STESCEW"/>
<evidence type="ECO:0000313" key="11">
    <source>
        <dbReference type="Proteomes" id="UP000002009"/>
    </source>
</evidence>
<dbReference type="GO" id="GO:0005886">
    <property type="term" value="C:plasma membrane"/>
    <property type="evidence" value="ECO:0007669"/>
    <property type="project" value="UniProtKB-SubCell"/>
</dbReference>
<evidence type="ECO:0000256" key="5">
    <source>
        <dbReference type="ARBA" id="ARBA00022989"/>
    </source>
</evidence>
<feature type="transmembrane region" description="Helical" evidence="9">
    <location>
        <begin position="176"/>
        <end position="202"/>
    </location>
</feature>
<sequence length="459" mass="49713">MSATTTAGAPHRARIRPRSNLAATYLSPILPGAVALHSPSKREATLPHVRTRTSTASSSSSSASSDAVVSTESCEWTDDESECARKTKALNVHECGVPDDPGLNWHLLSESQCDLTTIVKFRRNHEWREYQSSKRWFQQLTTINGSVVARRVTFPALVITAWAVAVATAAKTVSAPWLWASVSSASQFVSIVGGAVSLLLVFRTNAAFARFCAAADSFADVLASTRNLSRKMAVWAPVTHRSSLARLCAAIPWAVKHRGQGIHGTPEAAEELETVLTPAQLARLDPAGNVPAQLMTEITRALDRMNEHKVELIYQLLMDNDLTALHAYAAKTDRIAQTPTPVSYTRHISRSLMLWLLTLPACSVGAGCPWWITGAGTALVSWLLLGIDDLGMQLEQPYTVMALKSMCEDVQDEVVPETGRSEWTPRIGAPRDEVKASGFLNSELVGDETADATTQLASA</sequence>
<keyword evidence="2" id="KW-0813">Transport</keyword>
<keyword evidence="5 9" id="KW-1133">Transmembrane helix</keyword>
<dbReference type="Pfam" id="PF25539">
    <property type="entry name" value="Bestrophin_2"/>
    <property type="match status" value="1"/>
</dbReference>
<reference evidence="10 11" key="1">
    <citation type="journal article" date="2009" name="Science">
        <title>Green evolution and dynamic adaptations revealed by genomes of the marine picoeukaryotes Micromonas.</title>
        <authorList>
            <person name="Worden A.Z."/>
            <person name="Lee J.H."/>
            <person name="Mock T."/>
            <person name="Rouze P."/>
            <person name="Simmons M.P."/>
            <person name="Aerts A.L."/>
            <person name="Allen A.E."/>
            <person name="Cuvelier M.L."/>
            <person name="Derelle E."/>
            <person name="Everett M.V."/>
            <person name="Foulon E."/>
            <person name="Grimwood J."/>
            <person name="Gundlach H."/>
            <person name="Henrissat B."/>
            <person name="Napoli C."/>
            <person name="McDonald S.M."/>
            <person name="Parker M.S."/>
            <person name="Rombauts S."/>
            <person name="Salamov A."/>
            <person name="Von Dassow P."/>
            <person name="Badger J.H."/>
            <person name="Coutinho P.M."/>
            <person name="Demir E."/>
            <person name="Dubchak I."/>
            <person name="Gentemann C."/>
            <person name="Eikrem W."/>
            <person name="Gready J.E."/>
            <person name="John U."/>
            <person name="Lanier W."/>
            <person name="Lindquist E.A."/>
            <person name="Lucas S."/>
            <person name="Mayer K.F."/>
            <person name="Moreau H."/>
            <person name="Not F."/>
            <person name="Otillar R."/>
            <person name="Panaud O."/>
            <person name="Pangilinan J."/>
            <person name="Paulsen I."/>
            <person name="Piegu B."/>
            <person name="Poliakov A."/>
            <person name="Robbens S."/>
            <person name="Schmutz J."/>
            <person name="Toulza E."/>
            <person name="Wyss T."/>
            <person name="Zelensky A."/>
            <person name="Zhou K."/>
            <person name="Armbrust E.V."/>
            <person name="Bhattacharya D."/>
            <person name="Goodenough U.W."/>
            <person name="Van de Peer Y."/>
            <person name="Grigoriev I.V."/>
        </authorList>
    </citation>
    <scope>NUCLEOTIDE SEQUENCE [LARGE SCALE GENOMIC DNA]</scope>
    <source>
        <strain evidence="11">RCC299 / NOUM17</strain>
    </source>
</reference>
<dbReference type="OrthoDB" id="1368at2759"/>
<dbReference type="InterPro" id="IPR044669">
    <property type="entry name" value="YneE/VCCN1/2-like"/>
</dbReference>
<name>C1FEV9_MICCC</name>
<feature type="region of interest" description="Disordered" evidence="8">
    <location>
        <begin position="38"/>
        <end position="64"/>
    </location>
</feature>
<organism evidence="10 11">
    <name type="scientific">Micromonas commoda (strain RCC299 / NOUM17 / CCMP2709)</name>
    <name type="common">Picoplanktonic green alga</name>
    <dbReference type="NCBI Taxonomy" id="296587"/>
    <lineage>
        <taxon>Eukaryota</taxon>
        <taxon>Viridiplantae</taxon>
        <taxon>Chlorophyta</taxon>
        <taxon>Mamiellophyceae</taxon>
        <taxon>Mamiellales</taxon>
        <taxon>Mamiellaceae</taxon>
        <taxon>Micromonas</taxon>
    </lineage>
</organism>
<dbReference type="PANTHER" id="PTHR33281:SF19">
    <property type="entry name" value="VOLTAGE-DEPENDENT ANION CHANNEL-FORMING PROTEIN YNEE"/>
    <property type="match status" value="1"/>
</dbReference>
<accession>C1FEV9</accession>
<evidence type="ECO:0000256" key="4">
    <source>
        <dbReference type="ARBA" id="ARBA00022692"/>
    </source>
</evidence>
<dbReference type="KEGG" id="mis:MICPUN_55586"/>
<comment type="subcellular location">
    <subcellularLocation>
        <location evidence="1">Cell membrane</location>
        <topology evidence="1">Multi-pass membrane protein</topology>
    </subcellularLocation>
</comment>
<dbReference type="AlphaFoldDB" id="C1FEV9"/>
<dbReference type="GO" id="GO:0005254">
    <property type="term" value="F:chloride channel activity"/>
    <property type="evidence" value="ECO:0007669"/>
    <property type="project" value="InterPro"/>
</dbReference>
<evidence type="ECO:0000256" key="6">
    <source>
        <dbReference type="ARBA" id="ARBA00023065"/>
    </source>
</evidence>
<feature type="transmembrane region" description="Helical" evidence="9">
    <location>
        <begin position="352"/>
        <end position="372"/>
    </location>
</feature>
<keyword evidence="4 9" id="KW-0812">Transmembrane</keyword>
<feature type="transmembrane region" description="Helical" evidence="9">
    <location>
        <begin position="152"/>
        <end position="170"/>
    </location>
</feature>
<evidence type="ECO:0000256" key="9">
    <source>
        <dbReference type="SAM" id="Phobius"/>
    </source>
</evidence>
<keyword evidence="6" id="KW-0406">Ion transport</keyword>